<dbReference type="PANTHER" id="PTHR13016:SF0">
    <property type="entry name" value="AMME SYNDROME CANDIDATE GENE 1 PROTEIN"/>
    <property type="match status" value="1"/>
</dbReference>
<dbReference type="SUPFAM" id="SSF53213">
    <property type="entry name" value="LigB-like"/>
    <property type="match status" value="1"/>
</dbReference>
<accession>A0A9D2SAR6</accession>
<sequence length="462" mass="50449">MPILGAILTPHPPVLLPEVGRGREREIGATGQAMRAAAREVARWNPDVLIVASPHTVMYRDYFHIAPGEGAAGNMSAFGAPQVRLEVEYDAPLRDEIVRRAQDAGLEAGTLGQRNPALDHGVLLPLTFLRGAGVDCPIIRMGLADFSALDHYRMGRCVAEAVEALGRRAVFVASGDLSHKLKADGPYGFAPEGPVFDTAVTDAMASGDFLQFLTMDPTLCHQAAECGLRSFQMMAGALDGLAVEPRLLSHEGPFGVGYAVALFPVTGQDESRRYAPVLQQARRTRLAEERTREDAWVRLARLSLETCVRTRRTLDKLPEGLPQELTDHTAGAFVSLHVDGRLRGCIGTIAPTRENVAWEIVQNAVSAGTRDPRFPEVQAQELDDLEYSVDVLGEPKPVDSAAQLDPRQYGVIVSCGQRRGLLLPDLEGVDTVEQQLDIARHKGGISPQEPYQIQRFRVVRHR</sequence>
<dbReference type="EMBL" id="DWXO01000030">
    <property type="protein sequence ID" value="HJB79939.1"/>
    <property type="molecule type" value="Genomic_DNA"/>
</dbReference>
<proteinExistence type="predicted"/>
<dbReference type="Gene3D" id="3.30.700.20">
    <property type="entry name" value="Hypothetical protein ph0010, domain 1"/>
    <property type="match status" value="1"/>
</dbReference>
<evidence type="ECO:0000259" key="1">
    <source>
        <dbReference type="PROSITE" id="PS51112"/>
    </source>
</evidence>
<protein>
    <submittedName>
        <fullName evidence="2">AmmeMemoRadiSam system protein A</fullName>
    </submittedName>
</protein>
<dbReference type="GO" id="GO:0016702">
    <property type="term" value="F:oxidoreductase activity, acting on single donors with incorporation of molecular oxygen, incorporation of two atoms of oxygen"/>
    <property type="evidence" value="ECO:0007669"/>
    <property type="project" value="UniProtKB-ARBA"/>
</dbReference>
<feature type="domain" description="AMMECR1" evidence="1">
    <location>
        <begin position="291"/>
        <end position="462"/>
    </location>
</feature>
<dbReference type="InterPro" id="IPR036071">
    <property type="entry name" value="AMMECR1_dom_sf"/>
</dbReference>
<reference evidence="2" key="1">
    <citation type="journal article" date="2021" name="PeerJ">
        <title>Extensive microbial diversity within the chicken gut microbiome revealed by metagenomics and culture.</title>
        <authorList>
            <person name="Gilroy R."/>
            <person name="Ravi A."/>
            <person name="Getino M."/>
            <person name="Pursley I."/>
            <person name="Horton D.L."/>
            <person name="Alikhan N.F."/>
            <person name="Baker D."/>
            <person name="Gharbi K."/>
            <person name="Hall N."/>
            <person name="Watson M."/>
            <person name="Adriaenssens E.M."/>
            <person name="Foster-Nyarko E."/>
            <person name="Jarju S."/>
            <person name="Secka A."/>
            <person name="Antonio M."/>
            <person name="Oren A."/>
            <person name="Chaudhuri R.R."/>
            <person name="La Ragione R."/>
            <person name="Hildebrand F."/>
            <person name="Pallen M.J."/>
        </authorList>
    </citation>
    <scope>NUCLEOTIDE SEQUENCE</scope>
    <source>
        <strain evidence="2">CHK192-8294</strain>
    </source>
</reference>
<dbReference type="InterPro" id="IPR002733">
    <property type="entry name" value="AMMECR1_domain"/>
</dbReference>
<comment type="caution">
    <text evidence="2">The sequence shown here is derived from an EMBL/GenBank/DDBJ whole genome shotgun (WGS) entry which is preliminary data.</text>
</comment>
<dbReference type="InterPro" id="IPR004183">
    <property type="entry name" value="Xdiol_dOase_suB"/>
</dbReference>
<evidence type="ECO:0000313" key="2">
    <source>
        <dbReference type="EMBL" id="HJB79939.1"/>
    </source>
</evidence>
<reference evidence="2" key="2">
    <citation type="submission" date="2021-04" db="EMBL/GenBank/DDBJ databases">
        <authorList>
            <person name="Gilroy R."/>
        </authorList>
    </citation>
    <scope>NUCLEOTIDE SEQUENCE</scope>
    <source>
        <strain evidence="2">CHK192-8294</strain>
    </source>
</reference>
<dbReference type="InterPro" id="IPR027485">
    <property type="entry name" value="AMMECR1_N"/>
</dbReference>
<dbReference type="PROSITE" id="PS51112">
    <property type="entry name" value="AMMECR1"/>
    <property type="match status" value="1"/>
</dbReference>
<organism evidence="2 3">
    <name type="scientific">Candidatus Flavonifractor intestinigallinarum</name>
    <dbReference type="NCBI Taxonomy" id="2838586"/>
    <lineage>
        <taxon>Bacteria</taxon>
        <taxon>Bacillati</taxon>
        <taxon>Bacillota</taxon>
        <taxon>Clostridia</taxon>
        <taxon>Eubacteriales</taxon>
        <taxon>Oscillospiraceae</taxon>
        <taxon>Flavonifractor</taxon>
    </lineage>
</organism>
<dbReference type="Pfam" id="PF02900">
    <property type="entry name" value="LigB"/>
    <property type="match status" value="1"/>
</dbReference>
<dbReference type="CDD" id="cd07951">
    <property type="entry name" value="ED_3B_N_AMMECR1"/>
    <property type="match status" value="1"/>
</dbReference>
<dbReference type="Gene3D" id="3.40.830.10">
    <property type="entry name" value="LigB-like"/>
    <property type="match status" value="1"/>
</dbReference>
<dbReference type="PANTHER" id="PTHR13016">
    <property type="entry name" value="AMMECR1 HOMOLOG"/>
    <property type="match status" value="1"/>
</dbReference>
<gene>
    <name evidence="2" type="primary">amrA</name>
    <name evidence="2" type="ORF">H9712_03040</name>
</gene>
<dbReference type="AlphaFoldDB" id="A0A9D2SAR6"/>
<dbReference type="GO" id="GO:0008198">
    <property type="term" value="F:ferrous iron binding"/>
    <property type="evidence" value="ECO:0007669"/>
    <property type="project" value="InterPro"/>
</dbReference>
<evidence type="ECO:0000313" key="3">
    <source>
        <dbReference type="Proteomes" id="UP000823921"/>
    </source>
</evidence>
<dbReference type="Pfam" id="PF01871">
    <property type="entry name" value="AMMECR1"/>
    <property type="match status" value="1"/>
</dbReference>
<dbReference type="NCBIfam" id="TIGR04335">
    <property type="entry name" value="AmmeMemoSam_A"/>
    <property type="match status" value="1"/>
</dbReference>
<name>A0A9D2SAR6_9FIRM</name>
<dbReference type="InterPro" id="IPR027623">
    <property type="entry name" value="AmmeMemoSam_A"/>
</dbReference>
<dbReference type="SUPFAM" id="SSF143447">
    <property type="entry name" value="AMMECR1-like"/>
    <property type="match status" value="1"/>
</dbReference>
<dbReference type="InterPro" id="IPR023473">
    <property type="entry name" value="AMMECR1"/>
</dbReference>
<dbReference type="Proteomes" id="UP000823921">
    <property type="component" value="Unassembled WGS sequence"/>
</dbReference>